<protein>
    <recommendedName>
        <fullName evidence="3">Tetratricopeptide-like helical</fullName>
    </recommendedName>
</protein>
<accession>A0A162JFC4</accession>
<reference evidence="1 2" key="1">
    <citation type="journal article" date="2016" name="Genome Biol. Evol.">
        <title>Divergent and convergent evolution of fungal pathogenicity.</title>
        <authorList>
            <person name="Shang Y."/>
            <person name="Xiao G."/>
            <person name="Zheng P."/>
            <person name="Cen K."/>
            <person name="Zhan S."/>
            <person name="Wang C."/>
        </authorList>
    </citation>
    <scope>NUCLEOTIDE SEQUENCE [LARGE SCALE GENOMIC DNA]</scope>
    <source>
        <strain evidence="1 2">RCEF 264</strain>
    </source>
</reference>
<dbReference type="STRING" id="1081102.A0A162JFC4"/>
<gene>
    <name evidence="1" type="ORF">SPI_00277</name>
</gene>
<dbReference type="AlphaFoldDB" id="A0A162JFC4"/>
<dbReference type="OrthoDB" id="3946009at2759"/>
<dbReference type="Gene3D" id="1.25.40.10">
    <property type="entry name" value="Tetratricopeptide repeat domain"/>
    <property type="match status" value="1"/>
</dbReference>
<dbReference type="Proteomes" id="UP000076874">
    <property type="component" value="Unassembled WGS sequence"/>
</dbReference>
<evidence type="ECO:0000313" key="2">
    <source>
        <dbReference type="Proteomes" id="UP000076874"/>
    </source>
</evidence>
<dbReference type="InterPro" id="IPR011990">
    <property type="entry name" value="TPR-like_helical_dom_sf"/>
</dbReference>
<dbReference type="EMBL" id="AZHD01000001">
    <property type="protein sequence ID" value="OAA68082.1"/>
    <property type="molecule type" value="Genomic_DNA"/>
</dbReference>
<comment type="caution">
    <text evidence="1">The sequence shown here is derived from an EMBL/GenBank/DDBJ whole genome shotgun (WGS) entry which is preliminary data.</text>
</comment>
<name>A0A162JFC4_9HYPO</name>
<sequence>MVVSVQPFIDGGEVDILRHPQHCAEARNAVNRLLDEIEIVQNLWDAARAPRPPRSRAQFIRYVFERERGFKGTFNAPQDRQRARKAALQRMDSLSVALCAAAYTEASIQNMSDALFRALLACSGRIGFAGDPDDGAHRGLSVTWMEFLPDGFLKSILSVSVIAENTCHDRFIQDLAEVLLDAGKNVPASDRLCLLDTATRALDGHGVVRLRARLAHQKSVALRLTGDLPGSDREISAFLRHEGSQNGLDGLSYNQLGWLHLSSANNHLFQSKFSHAHEEAKKLKLAASVSGLTRLSGSQFELLWDQIYCVGRIMRGEGRFDDAKLCFESCLQTPTDISRSKLTVVKSALGDVYCELDYDCRSNADSAAPHFYLNRARELVGPDVEARRGPVTKGMRRLLLSVSEIEIREGRHSHANTLLLELLTTYAALREPDIVDRLGHVRTRIALARITSQFEAETHWQEALRLNAFYNPAEEEVYTCGVIYLHLSHIRHVRGDFFSAASMFNHGMNIISKKRPNHLIPGIGTYIFDEICQKWGTTHLIPHG</sequence>
<evidence type="ECO:0000313" key="1">
    <source>
        <dbReference type="EMBL" id="OAA68082.1"/>
    </source>
</evidence>
<keyword evidence="2" id="KW-1185">Reference proteome</keyword>
<organism evidence="1 2">
    <name type="scientific">Niveomyces insectorum RCEF 264</name>
    <dbReference type="NCBI Taxonomy" id="1081102"/>
    <lineage>
        <taxon>Eukaryota</taxon>
        <taxon>Fungi</taxon>
        <taxon>Dikarya</taxon>
        <taxon>Ascomycota</taxon>
        <taxon>Pezizomycotina</taxon>
        <taxon>Sordariomycetes</taxon>
        <taxon>Hypocreomycetidae</taxon>
        <taxon>Hypocreales</taxon>
        <taxon>Cordycipitaceae</taxon>
        <taxon>Niveomyces</taxon>
    </lineage>
</organism>
<evidence type="ECO:0008006" key="3">
    <source>
        <dbReference type="Google" id="ProtNLM"/>
    </source>
</evidence>
<proteinExistence type="predicted"/>